<dbReference type="AlphaFoldDB" id="A0A975AW97"/>
<reference evidence="1" key="1">
    <citation type="submission" date="2020-08" db="EMBL/GenBank/DDBJ databases">
        <title>Genomic insights into the carbon and energy metabolism of the first obligate autotrophic acetogenic bacterium Aceticella autotrophica gen. nov., sp. nov.</title>
        <authorList>
            <person name="Toshchakov S.V."/>
            <person name="Elcheninov A.G."/>
            <person name="Kublanov I.V."/>
            <person name="Frolov E.N."/>
            <person name="Lebedinsky A.V."/>
        </authorList>
    </citation>
    <scope>NUCLEOTIDE SEQUENCE</scope>
    <source>
        <strain evidence="1">3443-3Ac</strain>
    </source>
</reference>
<protein>
    <submittedName>
        <fullName evidence="1">Uncharacterized protein</fullName>
    </submittedName>
</protein>
<gene>
    <name evidence="1" type="ORF">ACETAC_01505</name>
</gene>
<evidence type="ECO:0000313" key="2">
    <source>
        <dbReference type="Proteomes" id="UP000671913"/>
    </source>
</evidence>
<keyword evidence="2" id="KW-1185">Reference proteome</keyword>
<name>A0A975AW97_9THEO</name>
<evidence type="ECO:0000313" key="1">
    <source>
        <dbReference type="EMBL" id="QSZ27614.1"/>
    </source>
</evidence>
<accession>A0A975AW97</accession>
<dbReference type="KEGG" id="aaut:ACETAC_01505"/>
<dbReference type="RefSeq" id="WP_284680321.1">
    <property type="nucleotide sequence ID" value="NZ_CP060096.1"/>
</dbReference>
<sequence length="47" mass="5129">MKETRLSSLYKKQLAGGGVKTATDTIIVRVKGSIYDNSKSQIIGPKF</sequence>
<dbReference type="EMBL" id="CP060096">
    <property type="protein sequence ID" value="QSZ27614.1"/>
    <property type="molecule type" value="Genomic_DNA"/>
</dbReference>
<organism evidence="1 2">
    <name type="scientific">Aceticella autotrophica</name>
    <dbReference type="NCBI Taxonomy" id="2755338"/>
    <lineage>
        <taxon>Bacteria</taxon>
        <taxon>Bacillati</taxon>
        <taxon>Bacillota</taxon>
        <taxon>Clostridia</taxon>
        <taxon>Thermoanaerobacterales</taxon>
        <taxon>Thermoanaerobacteraceae</taxon>
        <taxon>Aceticella</taxon>
    </lineage>
</organism>
<dbReference type="Proteomes" id="UP000671913">
    <property type="component" value="Chromosome"/>
</dbReference>
<proteinExistence type="predicted"/>